<evidence type="ECO:0000256" key="2">
    <source>
        <dbReference type="ARBA" id="ARBA00022771"/>
    </source>
</evidence>
<dbReference type="CDD" id="cd19757">
    <property type="entry name" value="Bbox1"/>
    <property type="match status" value="1"/>
</dbReference>
<sequence length="180" mass="20349">MAMAGAGAERDALELELELEKLLECPICMEPFTDPKMLSCYHTFCEKCLQDLYNNSGRSGNLYCPTCRKQTSVPADGITGVPNDFKMNEMKDVIGRVQTRVRPQGNVSNPSQTRPGDNACNPCQASNQIVPATWRCIHCEMMYCEDCMDVHNSHSLFKRHEVLRLHQSTVTWGMCEVRLK</sequence>
<dbReference type="Gene3D" id="4.10.830.40">
    <property type="match status" value="1"/>
</dbReference>
<comment type="caution">
    <text evidence="6">The sequence shown here is derived from an EMBL/GenBank/DDBJ whole genome shotgun (WGS) entry which is preliminary data.</text>
</comment>
<keyword evidence="1" id="KW-0479">Metal-binding</keyword>
<evidence type="ECO:0000256" key="1">
    <source>
        <dbReference type="ARBA" id="ARBA00022723"/>
    </source>
</evidence>
<dbReference type="EMBL" id="JAODUO010002059">
    <property type="protein sequence ID" value="KAK2155566.1"/>
    <property type="molecule type" value="Genomic_DNA"/>
</dbReference>
<name>A0AAD9JM01_RIDPI</name>
<dbReference type="PANTHER" id="PTHR25462">
    <property type="entry name" value="BONUS, ISOFORM C-RELATED"/>
    <property type="match status" value="1"/>
</dbReference>
<dbReference type="Proteomes" id="UP001209878">
    <property type="component" value="Unassembled WGS sequence"/>
</dbReference>
<dbReference type="GO" id="GO:0008270">
    <property type="term" value="F:zinc ion binding"/>
    <property type="evidence" value="ECO:0007669"/>
    <property type="project" value="UniProtKB-KW"/>
</dbReference>
<organism evidence="6 7">
    <name type="scientific">Ridgeia piscesae</name>
    <name type="common">Tubeworm</name>
    <dbReference type="NCBI Taxonomy" id="27915"/>
    <lineage>
        <taxon>Eukaryota</taxon>
        <taxon>Metazoa</taxon>
        <taxon>Spiralia</taxon>
        <taxon>Lophotrochozoa</taxon>
        <taxon>Annelida</taxon>
        <taxon>Polychaeta</taxon>
        <taxon>Sedentaria</taxon>
        <taxon>Canalipalpata</taxon>
        <taxon>Sabellida</taxon>
        <taxon>Siboglinidae</taxon>
        <taxon>Ridgeia</taxon>
    </lineage>
</organism>
<evidence type="ECO:0000313" key="7">
    <source>
        <dbReference type="Proteomes" id="UP001209878"/>
    </source>
</evidence>
<protein>
    <recommendedName>
        <fullName evidence="5">RING-type domain-containing protein</fullName>
    </recommendedName>
</protein>
<reference evidence="6" key="1">
    <citation type="journal article" date="2023" name="Mol. Biol. Evol.">
        <title>Third-Generation Sequencing Reveals the Adaptive Role of the Epigenome in Three Deep-Sea Polychaetes.</title>
        <authorList>
            <person name="Perez M."/>
            <person name="Aroh O."/>
            <person name="Sun Y."/>
            <person name="Lan Y."/>
            <person name="Juniper S.K."/>
            <person name="Young C.R."/>
            <person name="Angers B."/>
            <person name="Qian P.Y."/>
        </authorList>
    </citation>
    <scope>NUCLEOTIDE SEQUENCE</scope>
    <source>
        <strain evidence="6">R07B-5</strain>
    </source>
</reference>
<feature type="domain" description="RING-type" evidence="5">
    <location>
        <begin position="25"/>
        <end position="68"/>
    </location>
</feature>
<evidence type="ECO:0000256" key="4">
    <source>
        <dbReference type="PROSITE-ProRule" id="PRU00175"/>
    </source>
</evidence>
<dbReference type="InterPro" id="IPR013083">
    <property type="entry name" value="Znf_RING/FYVE/PHD"/>
</dbReference>
<dbReference type="SUPFAM" id="SSF57850">
    <property type="entry name" value="RING/U-box"/>
    <property type="match status" value="1"/>
</dbReference>
<dbReference type="PROSITE" id="PS00518">
    <property type="entry name" value="ZF_RING_1"/>
    <property type="match status" value="1"/>
</dbReference>
<dbReference type="Gene3D" id="3.30.40.10">
    <property type="entry name" value="Zinc/RING finger domain, C3HC4 (zinc finger)"/>
    <property type="match status" value="1"/>
</dbReference>
<gene>
    <name evidence="6" type="ORF">NP493_2055g00005</name>
</gene>
<dbReference type="AlphaFoldDB" id="A0AAD9JM01"/>
<dbReference type="Pfam" id="PF13445">
    <property type="entry name" value="zf-RING_UBOX"/>
    <property type="match status" value="1"/>
</dbReference>
<dbReference type="InterPro" id="IPR047153">
    <property type="entry name" value="TRIM45/56/19-like"/>
</dbReference>
<evidence type="ECO:0000313" key="6">
    <source>
        <dbReference type="EMBL" id="KAK2155566.1"/>
    </source>
</evidence>
<dbReference type="InterPro" id="IPR001841">
    <property type="entry name" value="Znf_RING"/>
</dbReference>
<keyword evidence="7" id="KW-1185">Reference proteome</keyword>
<dbReference type="PANTHER" id="PTHR25462:SF296">
    <property type="entry name" value="MEIOTIC P26, ISOFORM F"/>
    <property type="match status" value="1"/>
</dbReference>
<dbReference type="InterPro" id="IPR017907">
    <property type="entry name" value="Znf_RING_CS"/>
</dbReference>
<dbReference type="SMART" id="SM00184">
    <property type="entry name" value="RING"/>
    <property type="match status" value="1"/>
</dbReference>
<keyword evidence="2 4" id="KW-0863">Zinc-finger</keyword>
<dbReference type="InterPro" id="IPR027370">
    <property type="entry name" value="Znf-RING_euk"/>
</dbReference>
<keyword evidence="3" id="KW-0862">Zinc</keyword>
<evidence type="ECO:0000256" key="3">
    <source>
        <dbReference type="ARBA" id="ARBA00022833"/>
    </source>
</evidence>
<dbReference type="PROSITE" id="PS50089">
    <property type="entry name" value="ZF_RING_2"/>
    <property type="match status" value="1"/>
</dbReference>
<evidence type="ECO:0000259" key="5">
    <source>
        <dbReference type="PROSITE" id="PS50089"/>
    </source>
</evidence>
<proteinExistence type="predicted"/>
<accession>A0AAD9JM01</accession>